<feature type="transmembrane region" description="Helical" evidence="8">
    <location>
        <begin position="106"/>
        <end position="125"/>
    </location>
</feature>
<evidence type="ECO:0000256" key="5">
    <source>
        <dbReference type="ARBA" id="ARBA00022692"/>
    </source>
</evidence>
<sequence>MTLLHYVLATLAAVAAGAINAIAGGGTLVTFPTLTALGIPAITANVTNTVALSPGYLSATLAQAKDLRGQRSRLWTCIPSSILGGIAGGLLLLWTEERTFRQLVPFLILLASLLLALQSPVRAWLTRSRSRSEGGTTASLPSAEIAGSASASPHPLVRSIPLILAVAVAAAYGGYFGAGLSVIVLAVLGLLIDDSLTRLNALKQAIAFAVNVAAAIFFVFSGRVLWPVAIAMALGAWVGGAIGGRIAGRIQPSVLRWTVVVIGTIVGVIYLVR</sequence>
<dbReference type="InterPro" id="IPR052017">
    <property type="entry name" value="TSUP"/>
</dbReference>
<protein>
    <recommendedName>
        <fullName evidence="8">Probable membrane transporter protein</fullName>
    </recommendedName>
</protein>
<keyword evidence="4 8" id="KW-1003">Cell membrane</keyword>
<organism evidence="9 10">
    <name type="scientific">Eiseniibacteriota bacterium</name>
    <dbReference type="NCBI Taxonomy" id="2212470"/>
    <lineage>
        <taxon>Bacteria</taxon>
        <taxon>Candidatus Eiseniibacteriota</taxon>
    </lineage>
</organism>
<proteinExistence type="inferred from homology"/>
<dbReference type="Pfam" id="PF01925">
    <property type="entry name" value="TauE"/>
    <property type="match status" value="1"/>
</dbReference>
<dbReference type="GO" id="GO:0005886">
    <property type="term" value="C:plasma membrane"/>
    <property type="evidence" value="ECO:0007669"/>
    <property type="project" value="UniProtKB-SubCell"/>
</dbReference>
<feature type="transmembrane region" description="Helical" evidence="8">
    <location>
        <begin position="254"/>
        <end position="272"/>
    </location>
</feature>
<comment type="similarity">
    <text evidence="2 8">Belongs to the 4-toluene sulfonate uptake permease (TSUP) (TC 2.A.102) family.</text>
</comment>
<dbReference type="AlphaFoldDB" id="A0A956NCY3"/>
<keyword evidence="7 8" id="KW-0472">Membrane</keyword>
<feature type="transmembrane region" description="Helical" evidence="8">
    <location>
        <begin position="162"/>
        <end position="192"/>
    </location>
</feature>
<evidence type="ECO:0000256" key="6">
    <source>
        <dbReference type="ARBA" id="ARBA00022989"/>
    </source>
</evidence>
<gene>
    <name evidence="9" type="ORF">KDA27_11875</name>
</gene>
<dbReference type="EMBL" id="JAGQHS010000055">
    <property type="protein sequence ID" value="MCA9756492.1"/>
    <property type="molecule type" value="Genomic_DNA"/>
</dbReference>
<dbReference type="PANTHER" id="PTHR30269:SF0">
    <property type="entry name" value="MEMBRANE TRANSPORTER PROTEIN YFCA-RELATED"/>
    <property type="match status" value="1"/>
</dbReference>
<feature type="transmembrane region" description="Helical" evidence="8">
    <location>
        <begin position="228"/>
        <end position="248"/>
    </location>
</feature>
<dbReference type="InterPro" id="IPR002781">
    <property type="entry name" value="TM_pro_TauE-like"/>
</dbReference>
<evidence type="ECO:0000313" key="10">
    <source>
        <dbReference type="Proteomes" id="UP000739538"/>
    </source>
</evidence>
<dbReference type="Proteomes" id="UP000739538">
    <property type="component" value="Unassembled WGS sequence"/>
</dbReference>
<keyword evidence="6 8" id="KW-1133">Transmembrane helix</keyword>
<feature type="transmembrane region" description="Helical" evidence="8">
    <location>
        <begin position="74"/>
        <end position="94"/>
    </location>
</feature>
<evidence type="ECO:0000256" key="4">
    <source>
        <dbReference type="ARBA" id="ARBA00022475"/>
    </source>
</evidence>
<keyword evidence="5 8" id="KW-0812">Transmembrane</keyword>
<feature type="transmembrane region" description="Helical" evidence="8">
    <location>
        <begin position="204"/>
        <end position="221"/>
    </location>
</feature>
<evidence type="ECO:0000256" key="1">
    <source>
        <dbReference type="ARBA" id="ARBA00004651"/>
    </source>
</evidence>
<reference evidence="9" key="1">
    <citation type="submission" date="2020-04" db="EMBL/GenBank/DDBJ databases">
        <authorList>
            <person name="Zhang T."/>
        </authorList>
    </citation>
    <scope>NUCLEOTIDE SEQUENCE</scope>
    <source>
        <strain evidence="9">HKST-UBA02</strain>
    </source>
</reference>
<comment type="subcellular location">
    <subcellularLocation>
        <location evidence="1 8">Cell membrane</location>
        <topology evidence="1 8">Multi-pass membrane protein</topology>
    </subcellularLocation>
</comment>
<evidence type="ECO:0000256" key="8">
    <source>
        <dbReference type="RuleBase" id="RU363041"/>
    </source>
</evidence>
<feature type="transmembrane region" description="Helical" evidence="8">
    <location>
        <begin position="37"/>
        <end position="62"/>
    </location>
</feature>
<reference evidence="9" key="2">
    <citation type="journal article" date="2021" name="Microbiome">
        <title>Successional dynamics and alternative stable states in a saline activated sludge microbial community over 9 years.</title>
        <authorList>
            <person name="Wang Y."/>
            <person name="Ye J."/>
            <person name="Ju F."/>
            <person name="Liu L."/>
            <person name="Boyd J.A."/>
            <person name="Deng Y."/>
            <person name="Parks D.H."/>
            <person name="Jiang X."/>
            <person name="Yin X."/>
            <person name="Woodcroft B.J."/>
            <person name="Tyson G.W."/>
            <person name="Hugenholtz P."/>
            <person name="Polz M.F."/>
            <person name="Zhang T."/>
        </authorList>
    </citation>
    <scope>NUCLEOTIDE SEQUENCE</scope>
    <source>
        <strain evidence="9">HKST-UBA02</strain>
    </source>
</reference>
<evidence type="ECO:0000256" key="7">
    <source>
        <dbReference type="ARBA" id="ARBA00023136"/>
    </source>
</evidence>
<evidence type="ECO:0000256" key="2">
    <source>
        <dbReference type="ARBA" id="ARBA00009142"/>
    </source>
</evidence>
<dbReference type="PANTHER" id="PTHR30269">
    <property type="entry name" value="TRANSMEMBRANE PROTEIN YFCA"/>
    <property type="match status" value="1"/>
</dbReference>
<name>A0A956NCY3_UNCEI</name>
<comment type="caution">
    <text evidence="9">The sequence shown here is derived from an EMBL/GenBank/DDBJ whole genome shotgun (WGS) entry which is preliminary data.</text>
</comment>
<keyword evidence="3" id="KW-0813">Transport</keyword>
<evidence type="ECO:0000313" key="9">
    <source>
        <dbReference type="EMBL" id="MCA9756492.1"/>
    </source>
</evidence>
<evidence type="ECO:0000256" key="3">
    <source>
        <dbReference type="ARBA" id="ARBA00022448"/>
    </source>
</evidence>
<accession>A0A956NCY3</accession>